<name>A0A1I2BKV1_9FLAO</name>
<dbReference type="OrthoDB" id="1357610at2"/>
<dbReference type="Proteomes" id="UP000198596">
    <property type="component" value="Unassembled WGS sequence"/>
</dbReference>
<accession>A0A1I2BKV1</accession>
<organism evidence="1 2">
    <name type="scientific">Flavobacterium xueshanense</name>
    <dbReference type="NCBI Taxonomy" id="935223"/>
    <lineage>
        <taxon>Bacteria</taxon>
        <taxon>Pseudomonadati</taxon>
        <taxon>Bacteroidota</taxon>
        <taxon>Flavobacteriia</taxon>
        <taxon>Flavobacteriales</taxon>
        <taxon>Flavobacteriaceae</taxon>
        <taxon>Flavobacterium</taxon>
    </lineage>
</organism>
<gene>
    <name evidence="1" type="ORF">SAMN04488131_102374</name>
</gene>
<keyword evidence="2" id="KW-1185">Reference proteome</keyword>
<protein>
    <submittedName>
        <fullName evidence="1">Uncharacterized protein</fullName>
    </submittedName>
</protein>
<evidence type="ECO:0000313" key="1">
    <source>
        <dbReference type="EMBL" id="SFE56629.1"/>
    </source>
</evidence>
<reference evidence="2" key="1">
    <citation type="submission" date="2016-10" db="EMBL/GenBank/DDBJ databases">
        <authorList>
            <person name="Varghese N."/>
            <person name="Submissions S."/>
        </authorList>
    </citation>
    <scope>NUCLEOTIDE SEQUENCE [LARGE SCALE GENOMIC DNA]</scope>
    <source>
        <strain evidence="2">CGMCC 1.9227</strain>
    </source>
</reference>
<proteinExistence type="predicted"/>
<evidence type="ECO:0000313" key="2">
    <source>
        <dbReference type="Proteomes" id="UP000198596"/>
    </source>
</evidence>
<dbReference type="RefSeq" id="WP_091203406.1">
    <property type="nucleotide sequence ID" value="NZ_FONQ01000002.1"/>
</dbReference>
<dbReference type="STRING" id="935223.SAMN04488131_102374"/>
<dbReference type="AlphaFoldDB" id="A0A1I2BKV1"/>
<dbReference type="EMBL" id="FONQ01000002">
    <property type="protein sequence ID" value="SFE56629.1"/>
    <property type="molecule type" value="Genomic_DNA"/>
</dbReference>
<sequence length="252" mass="29215">MLWHSARGINLIIGMKKIFLTVLILACNIVFSQTTLPVTYSKIKFVYEQKSNFFIEDDKVYADTLLLKAEYPKLKFSKVISPSDSTKIIGFLEIKSFNNEDKKILQSNLYHTTHTIEGTYDLKKNKTKLFFTRGNKALNETFKKYFGGNYNAFIFNVVVNYNEKKIHTNYPKTNYTKSFDSQLKKINFTSDDKSIGTYTFQTNKDFQTNLVTLDKKYNNKITPDIIFSNNDFGVIKIASLFDTITLISVIYE</sequence>